<organism evidence="2 3">
    <name type="scientific">Diaporthe vaccinii</name>
    <dbReference type="NCBI Taxonomy" id="105482"/>
    <lineage>
        <taxon>Eukaryota</taxon>
        <taxon>Fungi</taxon>
        <taxon>Dikarya</taxon>
        <taxon>Ascomycota</taxon>
        <taxon>Pezizomycotina</taxon>
        <taxon>Sordariomycetes</taxon>
        <taxon>Sordariomycetidae</taxon>
        <taxon>Diaporthales</taxon>
        <taxon>Diaporthaceae</taxon>
        <taxon>Diaporthe</taxon>
        <taxon>Diaporthe eres species complex</taxon>
    </lineage>
</organism>
<sequence>MATLKATDPTLGSDDPTTGAPNSEDPKPEDPKPEDSKSENPQTEEIKPEDPKSKNLQAEEVKPEEEEGQGLHATPRPSIPQPIAVTSDQWRKYLATLIRFPVMVRDMTLFRPSSPIAEIAFALGATDSTYTIIDTSWFMIAERVLDVQTCCLEHAKHINFDIAADGWITEDITAEWYDRVLQDLRGRGFRTACTAMVAFVARVYLQTSSWVRFDQDRGMERHGVMIDALKPDPSAAVIKRCSLLAKGFTSAVEQSRLNAIKRAEEQNSHREPRPHSEKGV</sequence>
<dbReference type="Proteomes" id="UP001600888">
    <property type="component" value="Unassembled WGS sequence"/>
</dbReference>
<name>A0ABR4EPG1_9PEZI</name>
<evidence type="ECO:0000313" key="3">
    <source>
        <dbReference type="Proteomes" id="UP001600888"/>
    </source>
</evidence>
<proteinExistence type="predicted"/>
<protein>
    <submittedName>
        <fullName evidence="2">Uncharacterized protein</fullName>
    </submittedName>
</protein>
<keyword evidence="3" id="KW-1185">Reference proteome</keyword>
<feature type="region of interest" description="Disordered" evidence="1">
    <location>
        <begin position="1"/>
        <end position="82"/>
    </location>
</feature>
<dbReference type="EMBL" id="JBAWTH010000037">
    <property type="protein sequence ID" value="KAL2284334.1"/>
    <property type="molecule type" value="Genomic_DNA"/>
</dbReference>
<feature type="compositionally biased region" description="Basic and acidic residues" evidence="1">
    <location>
        <begin position="24"/>
        <end position="61"/>
    </location>
</feature>
<comment type="caution">
    <text evidence="2">The sequence shown here is derived from an EMBL/GenBank/DDBJ whole genome shotgun (WGS) entry which is preliminary data.</text>
</comment>
<accession>A0ABR4EPG1</accession>
<gene>
    <name evidence="2" type="ORF">FJTKL_09038</name>
</gene>
<evidence type="ECO:0000256" key="1">
    <source>
        <dbReference type="SAM" id="MobiDB-lite"/>
    </source>
</evidence>
<evidence type="ECO:0000313" key="2">
    <source>
        <dbReference type="EMBL" id="KAL2284334.1"/>
    </source>
</evidence>
<reference evidence="2 3" key="1">
    <citation type="submission" date="2024-03" db="EMBL/GenBank/DDBJ databases">
        <title>A high-quality draft genome sequence of Diaporthe vaccinii, a causative agent of upright dieback and viscid rot disease in cranberry plants.</title>
        <authorList>
            <person name="Sarrasin M."/>
            <person name="Lang B.F."/>
            <person name="Burger G."/>
        </authorList>
    </citation>
    <scope>NUCLEOTIDE SEQUENCE [LARGE SCALE GENOMIC DNA]</scope>
    <source>
        <strain evidence="2 3">IS7</strain>
    </source>
</reference>